<dbReference type="AlphaFoldDB" id="A0A6A7C6E0"/>
<organism evidence="1 2">
    <name type="scientific">Piedraia hortae CBS 480.64</name>
    <dbReference type="NCBI Taxonomy" id="1314780"/>
    <lineage>
        <taxon>Eukaryota</taxon>
        <taxon>Fungi</taxon>
        <taxon>Dikarya</taxon>
        <taxon>Ascomycota</taxon>
        <taxon>Pezizomycotina</taxon>
        <taxon>Dothideomycetes</taxon>
        <taxon>Dothideomycetidae</taxon>
        <taxon>Capnodiales</taxon>
        <taxon>Piedraiaceae</taxon>
        <taxon>Piedraia</taxon>
    </lineage>
</organism>
<evidence type="ECO:0008006" key="3">
    <source>
        <dbReference type="Google" id="ProtNLM"/>
    </source>
</evidence>
<accession>A0A6A7C6E0</accession>
<reference evidence="1" key="1">
    <citation type="journal article" date="2020" name="Stud. Mycol.">
        <title>101 Dothideomycetes genomes: a test case for predicting lifestyles and emergence of pathogens.</title>
        <authorList>
            <person name="Haridas S."/>
            <person name="Albert R."/>
            <person name="Binder M."/>
            <person name="Bloem J."/>
            <person name="Labutti K."/>
            <person name="Salamov A."/>
            <person name="Andreopoulos B."/>
            <person name="Baker S."/>
            <person name="Barry K."/>
            <person name="Bills G."/>
            <person name="Bluhm B."/>
            <person name="Cannon C."/>
            <person name="Castanera R."/>
            <person name="Culley D."/>
            <person name="Daum C."/>
            <person name="Ezra D."/>
            <person name="Gonzalez J."/>
            <person name="Henrissat B."/>
            <person name="Kuo A."/>
            <person name="Liang C."/>
            <person name="Lipzen A."/>
            <person name="Lutzoni F."/>
            <person name="Magnuson J."/>
            <person name="Mondo S."/>
            <person name="Nolan M."/>
            <person name="Ohm R."/>
            <person name="Pangilinan J."/>
            <person name="Park H.-J."/>
            <person name="Ramirez L."/>
            <person name="Alfaro M."/>
            <person name="Sun H."/>
            <person name="Tritt A."/>
            <person name="Yoshinaga Y."/>
            <person name="Zwiers L.-H."/>
            <person name="Turgeon B."/>
            <person name="Goodwin S."/>
            <person name="Spatafora J."/>
            <person name="Crous P."/>
            <person name="Grigoriev I."/>
        </authorList>
    </citation>
    <scope>NUCLEOTIDE SEQUENCE</scope>
    <source>
        <strain evidence="1">CBS 480.64</strain>
    </source>
</reference>
<name>A0A6A7C6E0_9PEZI</name>
<proteinExistence type="predicted"/>
<sequence>MNSMLVEDFNALPPTFGLDPWVPNEWIFGFRTTLLAPDQEYVFAMHTTSDRCLLAGLRKIFGQDTEVKRAINAVELLFRAFVDQSEDPGLQWLRPDYPCAPTRWYCGNESLRRPMMEVLNYLNIREDLKIIHETNPIVDMMFNRALSTWHFAPIFAYGLGITGGKNTSNCPYCVAGLRPRRGVIRMRCLHSADIRFCTLDCQAATRHRHMYECTNMGPISDALRTFVRKSPVSDERHELARRANIMLPSELGQFEGFSKPIRRLLQSGLFTNYNLQILFGLDWPQALSRLAADIRYSTLLGPAPGSMRQLLNHQLDVEPLTKRNMRPRATRQEREGLSYARDLRHTLGLHLRFSKISQMKFVDFLEFFEMWGMRLDNDMRLTYVLILQCMDPNVYRLQEWERAMISIGE</sequence>
<dbReference type="OrthoDB" id="432970at2759"/>
<evidence type="ECO:0000313" key="2">
    <source>
        <dbReference type="Proteomes" id="UP000799421"/>
    </source>
</evidence>
<gene>
    <name evidence="1" type="ORF">K470DRAFT_291577</name>
</gene>
<dbReference type="EMBL" id="MU005965">
    <property type="protein sequence ID" value="KAF2862629.1"/>
    <property type="molecule type" value="Genomic_DNA"/>
</dbReference>
<keyword evidence="2" id="KW-1185">Reference proteome</keyword>
<evidence type="ECO:0000313" key="1">
    <source>
        <dbReference type="EMBL" id="KAF2862629.1"/>
    </source>
</evidence>
<dbReference type="Proteomes" id="UP000799421">
    <property type="component" value="Unassembled WGS sequence"/>
</dbReference>
<protein>
    <recommendedName>
        <fullName evidence="3">MYND-type zinc finger protein samB</fullName>
    </recommendedName>
</protein>